<keyword evidence="3" id="KW-0503">Monooxygenase</keyword>
<dbReference type="OrthoDB" id="9798115at2"/>
<dbReference type="RefSeq" id="WP_107815757.1">
    <property type="nucleotide sequence ID" value="NZ_QAOH01000004.1"/>
</dbReference>
<comment type="caution">
    <text evidence="3">The sequence shown here is derived from an EMBL/GenBank/DDBJ whole genome shotgun (WGS) entry which is preliminary data.</text>
</comment>
<dbReference type="InterPro" id="IPR050404">
    <property type="entry name" value="Heme-degrading_MO"/>
</dbReference>
<feature type="domain" description="ABM" evidence="2">
    <location>
        <begin position="3"/>
        <end position="95"/>
    </location>
</feature>
<keyword evidence="4" id="KW-1185">Reference proteome</keyword>
<feature type="compositionally biased region" description="Basic and acidic residues" evidence="1">
    <location>
        <begin position="73"/>
        <end position="87"/>
    </location>
</feature>
<dbReference type="GO" id="GO:0004497">
    <property type="term" value="F:monooxygenase activity"/>
    <property type="evidence" value="ECO:0007669"/>
    <property type="project" value="UniProtKB-KW"/>
</dbReference>
<evidence type="ECO:0000313" key="4">
    <source>
        <dbReference type="Proteomes" id="UP000244077"/>
    </source>
</evidence>
<gene>
    <name evidence="3" type="ORF">C8N42_10457</name>
</gene>
<dbReference type="InterPro" id="IPR011008">
    <property type="entry name" value="Dimeric_a/b-barrel"/>
</dbReference>
<dbReference type="SUPFAM" id="SSF54909">
    <property type="entry name" value="Dimeric alpha+beta barrel"/>
    <property type="match status" value="1"/>
</dbReference>
<evidence type="ECO:0000256" key="1">
    <source>
        <dbReference type="SAM" id="MobiDB-lite"/>
    </source>
</evidence>
<organism evidence="3 4">
    <name type="scientific">Celeribacter persicus</name>
    <dbReference type="NCBI Taxonomy" id="1651082"/>
    <lineage>
        <taxon>Bacteria</taxon>
        <taxon>Pseudomonadati</taxon>
        <taxon>Pseudomonadota</taxon>
        <taxon>Alphaproteobacteria</taxon>
        <taxon>Rhodobacterales</taxon>
        <taxon>Roseobacteraceae</taxon>
        <taxon>Celeribacter</taxon>
    </lineage>
</organism>
<dbReference type="InterPro" id="IPR007138">
    <property type="entry name" value="ABM_dom"/>
</dbReference>
<evidence type="ECO:0000313" key="3">
    <source>
        <dbReference type="EMBL" id="PTQ74413.1"/>
    </source>
</evidence>
<dbReference type="EMBL" id="QAOH01000004">
    <property type="protein sequence ID" value="PTQ74413.1"/>
    <property type="molecule type" value="Genomic_DNA"/>
</dbReference>
<evidence type="ECO:0000259" key="2">
    <source>
        <dbReference type="PROSITE" id="PS51725"/>
    </source>
</evidence>
<feature type="region of interest" description="Disordered" evidence="1">
    <location>
        <begin position="72"/>
        <end position="91"/>
    </location>
</feature>
<proteinExistence type="predicted"/>
<sequence>MSYIAMNRFRIALGREAEFEDIWRNRESRLKELPGFVEFRMLKGPVGDDHALYSSFTLWQSKADFENWTTSEQFRDSHKNTGNRDRSIFAGPPQFEGFETILIEN</sequence>
<dbReference type="Pfam" id="PF03992">
    <property type="entry name" value="ABM"/>
    <property type="match status" value="1"/>
</dbReference>
<reference evidence="3 4" key="1">
    <citation type="submission" date="2018-04" db="EMBL/GenBank/DDBJ databases">
        <title>Genomic Encyclopedia of Archaeal and Bacterial Type Strains, Phase II (KMG-II): from individual species to whole genera.</title>
        <authorList>
            <person name="Goeker M."/>
        </authorList>
    </citation>
    <scope>NUCLEOTIDE SEQUENCE [LARGE SCALE GENOMIC DNA]</scope>
    <source>
        <strain evidence="3 4">DSM 100434</strain>
    </source>
</reference>
<protein>
    <submittedName>
        <fullName evidence="3">Heme-degrading monooxygenase HmoA</fullName>
    </submittedName>
</protein>
<name>A0A2T5HS59_9RHOB</name>
<dbReference type="PANTHER" id="PTHR34474">
    <property type="entry name" value="SIGNAL TRANSDUCTION PROTEIN TRAP"/>
    <property type="match status" value="1"/>
</dbReference>
<dbReference type="Gene3D" id="3.30.70.100">
    <property type="match status" value="1"/>
</dbReference>
<dbReference type="Proteomes" id="UP000244077">
    <property type="component" value="Unassembled WGS sequence"/>
</dbReference>
<keyword evidence="3" id="KW-0560">Oxidoreductase</keyword>
<dbReference type="AlphaFoldDB" id="A0A2T5HS59"/>
<accession>A0A2T5HS59</accession>
<dbReference type="PANTHER" id="PTHR34474:SF2">
    <property type="entry name" value="SIGNAL TRANSDUCTION PROTEIN TRAP"/>
    <property type="match status" value="1"/>
</dbReference>
<dbReference type="PROSITE" id="PS51725">
    <property type="entry name" value="ABM"/>
    <property type="match status" value="1"/>
</dbReference>